<keyword evidence="6" id="KW-1185">Reference proteome</keyword>
<feature type="domain" description="CW-type" evidence="4">
    <location>
        <begin position="20"/>
        <end position="75"/>
    </location>
</feature>
<dbReference type="PROSITE" id="PS51050">
    <property type="entry name" value="ZF_CW"/>
    <property type="match status" value="1"/>
</dbReference>
<dbReference type="InterPro" id="IPR011124">
    <property type="entry name" value="Znf_CW"/>
</dbReference>
<evidence type="ECO:0000313" key="5">
    <source>
        <dbReference type="EMBL" id="GAA0155777.1"/>
    </source>
</evidence>
<dbReference type="EMBL" id="BAABME010034354">
    <property type="protein sequence ID" value="GAA0155777.1"/>
    <property type="molecule type" value="Genomic_DNA"/>
</dbReference>
<keyword evidence="3" id="KW-0862">Zinc</keyword>
<name>A0AAV3PXW3_LITER</name>
<accession>A0AAV3PXW3</accession>
<evidence type="ECO:0000313" key="6">
    <source>
        <dbReference type="Proteomes" id="UP001454036"/>
    </source>
</evidence>
<dbReference type="Pfam" id="PF07496">
    <property type="entry name" value="zf-CW"/>
    <property type="match status" value="1"/>
</dbReference>
<evidence type="ECO:0000256" key="2">
    <source>
        <dbReference type="ARBA" id="ARBA00022771"/>
    </source>
</evidence>
<reference evidence="5 6" key="1">
    <citation type="submission" date="2024-01" db="EMBL/GenBank/DDBJ databases">
        <title>The complete chloroplast genome sequence of Lithospermum erythrorhizon: insights into the phylogenetic relationship among Boraginaceae species and the maternal lineages of purple gromwells.</title>
        <authorList>
            <person name="Okada T."/>
            <person name="Watanabe K."/>
        </authorList>
    </citation>
    <scope>NUCLEOTIDE SEQUENCE [LARGE SCALE GENOMIC DNA]</scope>
</reference>
<comment type="caution">
    <text evidence="5">The sequence shown here is derived from an EMBL/GenBank/DDBJ whole genome shotgun (WGS) entry which is preliminary data.</text>
</comment>
<evidence type="ECO:0000256" key="3">
    <source>
        <dbReference type="ARBA" id="ARBA00022833"/>
    </source>
</evidence>
<dbReference type="Proteomes" id="UP001454036">
    <property type="component" value="Unassembled WGS sequence"/>
</dbReference>
<evidence type="ECO:0000256" key="1">
    <source>
        <dbReference type="ARBA" id="ARBA00022723"/>
    </source>
</evidence>
<gene>
    <name evidence="5" type="ORF">LIER_43330</name>
</gene>
<protein>
    <recommendedName>
        <fullName evidence="4">CW-type domain-containing protein</fullName>
    </recommendedName>
</protein>
<keyword evidence="1" id="KW-0479">Metal-binding</keyword>
<organism evidence="5 6">
    <name type="scientific">Lithospermum erythrorhizon</name>
    <name type="common">Purple gromwell</name>
    <name type="synonym">Lithospermum officinale var. erythrorhizon</name>
    <dbReference type="NCBI Taxonomy" id="34254"/>
    <lineage>
        <taxon>Eukaryota</taxon>
        <taxon>Viridiplantae</taxon>
        <taxon>Streptophyta</taxon>
        <taxon>Embryophyta</taxon>
        <taxon>Tracheophyta</taxon>
        <taxon>Spermatophyta</taxon>
        <taxon>Magnoliopsida</taxon>
        <taxon>eudicotyledons</taxon>
        <taxon>Gunneridae</taxon>
        <taxon>Pentapetalae</taxon>
        <taxon>asterids</taxon>
        <taxon>lamiids</taxon>
        <taxon>Boraginales</taxon>
        <taxon>Boraginaceae</taxon>
        <taxon>Boraginoideae</taxon>
        <taxon>Lithospermeae</taxon>
        <taxon>Lithospermum</taxon>
    </lineage>
</organism>
<sequence length="103" mass="11854">MAPQMVKAQSKPSKRHAGKVNSVNNWVVQCGRCFKWRSIETQERFEDIICKFVEDPFFCEKKNGVSCDDPADLEYNVSRTQVIDACTFETGFGYEEFLVMSLL</sequence>
<dbReference type="AlphaFoldDB" id="A0AAV3PXW3"/>
<keyword evidence="2" id="KW-0863">Zinc-finger</keyword>
<evidence type="ECO:0000259" key="4">
    <source>
        <dbReference type="PROSITE" id="PS51050"/>
    </source>
</evidence>
<proteinExistence type="predicted"/>
<dbReference type="GO" id="GO:0008270">
    <property type="term" value="F:zinc ion binding"/>
    <property type="evidence" value="ECO:0007669"/>
    <property type="project" value="UniProtKB-KW"/>
</dbReference>